<evidence type="ECO:0000256" key="4">
    <source>
        <dbReference type="ARBA" id="ARBA00021096"/>
    </source>
</evidence>
<keyword evidence="12 17" id="KW-0520">NAD</keyword>
<evidence type="ECO:0000256" key="1">
    <source>
        <dbReference type="ARBA" id="ARBA00003257"/>
    </source>
</evidence>
<feature type="transmembrane region" description="Helical" evidence="17">
    <location>
        <begin position="235"/>
        <end position="256"/>
    </location>
</feature>
<evidence type="ECO:0000259" key="20">
    <source>
        <dbReference type="Pfam" id="PF06455"/>
    </source>
</evidence>
<evidence type="ECO:0000256" key="6">
    <source>
        <dbReference type="ARBA" id="ARBA00022660"/>
    </source>
</evidence>
<feature type="transmembrane region" description="Helical" evidence="17">
    <location>
        <begin position="452"/>
        <end position="473"/>
    </location>
</feature>
<geneLocation type="mitochondrion" evidence="21"/>
<dbReference type="PANTHER" id="PTHR42829:SF2">
    <property type="entry name" value="NADH-UBIQUINONE OXIDOREDUCTASE CHAIN 5"/>
    <property type="match status" value="1"/>
</dbReference>
<feature type="domain" description="NADH dehydrogenase subunit 5 C-terminal" evidence="20">
    <location>
        <begin position="388"/>
        <end position="562"/>
    </location>
</feature>
<evidence type="ECO:0000256" key="8">
    <source>
        <dbReference type="ARBA" id="ARBA00022792"/>
    </source>
</evidence>
<keyword evidence="6" id="KW-0679">Respiratory chain</keyword>
<keyword evidence="11 17" id="KW-1133">Transmembrane helix</keyword>
<keyword evidence="13 17" id="KW-0830">Ubiquinone</keyword>
<evidence type="ECO:0000256" key="11">
    <source>
        <dbReference type="ARBA" id="ARBA00022989"/>
    </source>
</evidence>
<evidence type="ECO:0000313" key="21">
    <source>
        <dbReference type="EMBL" id="UPL65475.1"/>
    </source>
</evidence>
<feature type="domain" description="NADH:quinone oxidoreductase/Mrp antiporter transmembrane" evidence="18">
    <location>
        <begin position="104"/>
        <end position="380"/>
    </location>
</feature>
<dbReference type="GO" id="GO:0042773">
    <property type="term" value="P:ATP synthesis coupled electron transport"/>
    <property type="evidence" value="ECO:0007669"/>
    <property type="project" value="InterPro"/>
</dbReference>
<protein>
    <recommendedName>
        <fullName evidence="4 17">NADH-ubiquinone oxidoreductase chain 5</fullName>
        <ecNumber evidence="3 17">7.1.1.2</ecNumber>
    </recommendedName>
</protein>
<dbReference type="GO" id="GO:0008137">
    <property type="term" value="F:NADH dehydrogenase (ubiquinone) activity"/>
    <property type="evidence" value="ECO:0007669"/>
    <property type="project" value="UniProtKB-EC"/>
</dbReference>
<name>A0A8T9ZXD3_9HEMI</name>
<comment type="catalytic activity">
    <reaction evidence="16 17">
        <text>a ubiquinone + NADH + 5 H(+)(in) = a ubiquinol + NAD(+) + 4 H(+)(out)</text>
        <dbReference type="Rhea" id="RHEA:29091"/>
        <dbReference type="Rhea" id="RHEA-COMP:9565"/>
        <dbReference type="Rhea" id="RHEA-COMP:9566"/>
        <dbReference type="ChEBI" id="CHEBI:15378"/>
        <dbReference type="ChEBI" id="CHEBI:16389"/>
        <dbReference type="ChEBI" id="CHEBI:17976"/>
        <dbReference type="ChEBI" id="CHEBI:57540"/>
        <dbReference type="ChEBI" id="CHEBI:57945"/>
        <dbReference type="EC" id="7.1.1.2"/>
    </reaction>
</comment>
<feature type="transmembrane region" description="Helical" evidence="17">
    <location>
        <begin position="6"/>
        <end position="26"/>
    </location>
</feature>
<dbReference type="PRINTS" id="PR01434">
    <property type="entry name" value="NADHDHGNASE5"/>
</dbReference>
<feature type="transmembrane region" description="Helical" evidence="17">
    <location>
        <begin position="58"/>
        <end position="80"/>
    </location>
</feature>
<evidence type="ECO:0000256" key="7">
    <source>
        <dbReference type="ARBA" id="ARBA00022692"/>
    </source>
</evidence>
<feature type="transmembrane region" description="Helical" evidence="17">
    <location>
        <begin position="392"/>
        <end position="410"/>
    </location>
</feature>
<dbReference type="AlphaFoldDB" id="A0A8T9ZXD3"/>
<dbReference type="EC" id="7.1.1.2" evidence="3 17"/>
<keyword evidence="9" id="KW-1278">Translocase</keyword>
<evidence type="ECO:0000256" key="13">
    <source>
        <dbReference type="ARBA" id="ARBA00023075"/>
    </source>
</evidence>
<organism evidence="21">
    <name type="scientific">Cryptorhamphus sp</name>
    <dbReference type="NCBI Taxonomy" id="2931285"/>
    <lineage>
        <taxon>Eukaryota</taxon>
        <taxon>Metazoa</taxon>
        <taxon>Ecdysozoa</taxon>
        <taxon>Arthropoda</taxon>
        <taxon>Hexapoda</taxon>
        <taxon>Insecta</taxon>
        <taxon>Pterygota</taxon>
        <taxon>Neoptera</taxon>
        <taxon>Paraneoptera</taxon>
        <taxon>Hemiptera</taxon>
        <taxon>Heteroptera</taxon>
        <taxon>Panheteroptera</taxon>
        <taxon>Pentatomomorpha</taxon>
        <taxon>Lygaeoidea</taxon>
        <taxon>Cryptorhamphidae</taxon>
        <taxon>Cryptorhamphus</taxon>
    </lineage>
</organism>
<dbReference type="GO" id="GO:0015990">
    <property type="term" value="P:electron transport coupled proton transport"/>
    <property type="evidence" value="ECO:0007669"/>
    <property type="project" value="TreeGrafter"/>
</dbReference>
<proteinExistence type="inferred from homology"/>
<keyword evidence="15 17" id="KW-0472">Membrane</keyword>
<dbReference type="GO" id="GO:0005743">
    <property type="term" value="C:mitochondrial inner membrane"/>
    <property type="evidence" value="ECO:0007669"/>
    <property type="project" value="UniProtKB-SubCell"/>
</dbReference>
<dbReference type="PANTHER" id="PTHR42829">
    <property type="entry name" value="NADH-UBIQUINONE OXIDOREDUCTASE CHAIN 5"/>
    <property type="match status" value="1"/>
</dbReference>
<feature type="transmembrane region" description="Helical" evidence="17">
    <location>
        <begin position="173"/>
        <end position="190"/>
    </location>
</feature>
<keyword evidence="14 17" id="KW-0496">Mitochondrion</keyword>
<evidence type="ECO:0000256" key="5">
    <source>
        <dbReference type="ARBA" id="ARBA00022448"/>
    </source>
</evidence>
<evidence type="ECO:0000256" key="2">
    <source>
        <dbReference type="ARBA" id="ARBA00004448"/>
    </source>
</evidence>
<dbReference type="InterPro" id="IPR003945">
    <property type="entry name" value="NU5C-like"/>
</dbReference>
<evidence type="ECO:0000256" key="17">
    <source>
        <dbReference type="RuleBase" id="RU003404"/>
    </source>
</evidence>
<feature type="transmembrane region" description="Helical" evidence="17">
    <location>
        <begin position="512"/>
        <end position="534"/>
    </location>
</feature>
<dbReference type="Pfam" id="PF00361">
    <property type="entry name" value="Proton_antipo_M"/>
    <property type="match status" value="1"/>
</dbReference>
<evidence type="ECO:0000259" key="19">
    <source>
        <dbReference type="Pfam" id="PF00662"/>
    </source>
</evidence>
<feature type="transmembrane region" description="Helical" evidence="17">
    <location>
        <begin position="268"/>
        <end position="293"/>
    </location>
</feature>
<evidence type="ECO:0000256" key="16">
    <source>
        <dbReference type="ARBA" id="ARBA00049551"/>
    </source>
</evidence>
<evidence type="ECO:0000259" key="18">
    <source>
        <dbReference type="Pfam" id="PF00361"/>
    </source>
</evidence>
<feature type="transmembrane region" description="Helical" evidence="17">
    <location>
        <begin position="416"/>
        <end position="440"/>
    </location>
</feature>
<comment type="subcellular location">
    <subcellularLocation>
        <location evidence="2">Mitochondrion inner membrane</location>
        <topology evidence="2">Multi-pass membrane protein</topology>
    </subcellularLocation>
</comment>
<feature type="transmembrane region" description="Helical" evidence="17">
    <location>
        <begin position="87"/>
        <end position="104"/>
    </location>
</feature>
<keyword evidence="5 17" id="KW-0813">Transport</keyword>
<dbReference type="Pfam" id="PF06455">
    <property type="entry name" value="NADH5_C"/>
    <property type="match status" value="1"/>
</dbReference>
<comment type="similarity">
    <text evidence="17">Belongs to the complex I subunit 5 family.</text>
</comment>
<accession>A0A8T9ZXD3</accession>
<dbReference type="InterPro" id="IPR010934">
    <property type="entry name" value="NADH_DH_su5_C"/>
</dbReference>
<dbReference type="Pfam" id="PF00662">
    <property type="entry name" value="Proton_antipo_N"/>
    <property type="match status" value="1"/>
</dbReference>
<feature type="transmembrane region" description="Helical" evidence="17">
    <location>
        <begin position="546"/>
        <end position="562"/>
    </location>
</feature>
<keyword evidence="10" id="KW-0249">Electron transport</keyword>
<evidence type="ECO:0000256" key="15">
    <source>
        <dbReference type="ARBA" id="ARBA00023136"/>
    </source>
</evidence>
<feature type="transmembrane region" description="Helical" evidence="17">
    <location>
        <begin position="299"/>
        <end position="316"/>
    </location>
</feature>
<evidence type="ECO:0000256" key="10">
    <source>
        <dbReference type="ARBA" id="ARBA00022982"/>
    </source>
</evidence>
<keyword evidence="7 17" id="KW-0812">Transmembrane</keyword>
<feature type="transmembrane region" description="Helical" evidence="17">
    <location>
        <begin position="328"/>
        <end position="354"/>
    </location>
</feature>
<evidence type="ECO:0000256" key="12">
    <source>
        <dbReference type="ARBA" id="ARBA00023027"/>
    </source>
</evidence>
<feature type="domain" description="NADH-Ubiquinone oxidoreductase (complex I) chain 5 N-terminal" evidence="19">
    <location>
        <begin position="39"/>
        <end position="87"/>
    </location>
</feature>
<feature type="transmembrane region" description="Helical" evidence="17">
    <location>
        <begin position="479"/>
        <end position="500"/>
    </location>
</feature>
<dbReference type="GO" id="GO:0003954">
    <property type="term" value="F:NADH dehydrogenase activity"/>
    <property type="evidence" value="ECO:0007669"/>
    <property type="project" value="TreeGrafter"/>
</dbReference>
<feature type="transmembrane region" description="Helical" evidence="17">
    <location>
        <begin position="360"/>
        <end position="380"/>
    </location>
</feature>
<dbReference type="InterPro" id="IPR001750">
    <property type="entry name" value="ND/Mrp_TM"/>
</dbReference>
<evidence type="ECO:0000256" key="3">
    <source>
        <dbReference type="ARBA" id="ARBA00012944"/>
    </source>
</evidence>
<feature type="transmembrane region" description="Helical" evidence="17">
    <location>
        <begin position="211"/>
        <end position="229"/>
    </location>
</feature>
<evidence type="ECO:0000256" key="14">
    <source>
        <dbReference type="ARBA" id="ARBA00023128"/>
    </source>
</evidence>
<comment type="function">
    <text evidence="1">Core subunit of the mitochondrial membrane respiratory chain NADH dehydrogenase (Complex I) that is believed to belong to the minimal assembly required for catalysis. Complex I functions in the transfer of electrons from NADH to the respiratory chain. The immediate electron acceptor for the enzyme is believed to be ubiquinone.</text>
</comment>
<evidence type="ECO:0000256" key="9">
    <source>
        <dbReference type="ARBA" id="ARBA00022967"/>
    </source>
</evidence>
<reference evidence="21" key="1">
    <citation type="journal article" date="2022" name="Cladistics">
        <title>Diversification of the phytophagous lineages of true bugs (Insecta: Hemiptera: Heteroptera) shortly after that of the flowering plants.</title>
        <authorList>
            <person name="Ye F."/>
            <person name="Kment P."/>
            <person name="Redei D."/>
            <person name="Luo J.Y."/>
            <person name="Wang Y.H."/>
            <person name="Kuechler S.M."/>
            <person name="Zhang W.W."/>
            <person name="Chen P.P."/>
            <person name="Wu H.Y."/>
            <person name="Wu Y.Z."/>
            <person name="Sun X.Y."/>
            <person name="Ding L."/>
            <person name="Wang Y.R."/>
            <person name="Xie Q."/>
        </authorList>
    </citation>
    <scope>NUCLEOTIDE SEQUENCE</scope>
</reference>
<sequence length="563" mass="64298">MNFYNMWFLILLLLGTLFYVLGLYFIPLDYVILIDWDILTLNSCSVVMTLFFDWMSLLFAGSVMFISSMVVFYSGVYMISDENSVRFLFLVVMFVASMCLMILSPNLISILLGWDGLGLVSYCLVIYFHNFKSYNAGMLTVLTNRVGDVAILLGIGVLFNSGSWYFMIYSFYFYNWTLILCLLVILASFTKSAQIPFSSWLPAAMAAPTPVSALVHSSTLVTAGVYLLIRFENLLFFFNLDFILLLSVLTMFMAGLGANYEYDMKKIIALSTLSQLGLMMSILFMGYPVVAFFHLLTHAFFKALLFLCAGLIIHCMNDTQDIRFMGGLVNMLPCTSAFFGIANLSLCGLPFLSGFYSKDLIVELLTVSYFNFFIYLLFYISVGLTAFYSMRLIYYSMINYIGLFSLISFFEDSVMVFSMILLVLMGIIKGSILSWLLFPFPFLLTLPLDCKLLALFFVALGSFLGYELSLMNFNSHVSLSFICMFLGNMWFMPFFSTYMINCVGLSLSSKYISFLEYSWGEYLISGLLYNWFVYLSKLNFYLQKNSISVYLLVFFLFSFLLVL</sequence>
<dbReference type="EMBL" id="MW619659">
    <property type="protein sequence ID" value="UPL65475.1"/>
    <property type="molecule type" value="Genomic_DNA"/>
</dbReference>
<comment type="function">
    <text evidence="17">Core subunit of the mitochondrial membrane respiratory chain NADH dehydrogenase (Complex I) which catalyzes electron transfer from NADH through the respiratory chain, using ubiquinone as an electron acceptor. Essential for the catalytic activity and assembly of complex I.</text>
</comment>
<keyword evidence="8" id="KW-0999">Mitochondrion inner membrane</keyword>
<dbReference type="InterPro" id="IPR001516">
    <property type="entry name" value="Proton_antipo_N"/>
</dbReference>